<dbReference type="Proteomes" id="UP000321362">
    <property type="component" value="Chromosome"/>
</dbReference>
<dbReference type="RefSeq" id="WP_147058752.1">
    <property type="nucleotide sequence ID" value="NZ_CP042437.1"/>
</dbReference>
<gene>
    <name evidence="2" type="ORF">FSB76_26340</name>
</gene>
<organism evidence="2 3">
    <name type="scientific">Mucilaginibacter ginsenosidivorax</name>
    <dbReference type="NCBI Taxonomy" id="862126"/>
    <lineage>
        <taxon>Bacteria</taxon>
        <taxon>Pseudomonadati</taxon>
        <taxon>Bacteroidota</taxon>
        <taxon>Sphingobacteriia</taxon>
        <taxon>Sphingobacteriales</taxon>
        <taxon>Sphingobacteriaceae</taxon>
        <taxon>Mucilaginibacter</taxon>
    </lineage>
</organism>
<dbReference type="KEGG" id="mgk:FSB76_26340"/>
<feature type="signal peptide" evidence="1">
    <location>
        <begin position="1"/>
        <end position="20"/>
    </location>
</feature>
<accession>A0A5B8W8L2</accession>
<keyword evidence="3" id="KW-1185">Reference proteome</keyword>
<dbReference type="OrthoDB" id="680331at2"/>
<keyword evidence="1" id="KW-0732">Signal</keyword>
<feature type="chain" id="PRO_5022986540" description="Peptidase S74 domain-containing protein" evidence="1">
    <location>
        <begin position="21"/>
        <end position="507"/>
    </location>
</feature>
<name>A0A5B8W8L2_9SPHI</name>
<protein>
    <recommendedName>
        <fullName evidence="4">Peptidase S74 domain-containing protein</fullName>
    </recommendedName>
</protein>
<evidence type="ECO:0000313" key="3">
    <source>
        <dbReference type="Proteomes" id="UP000321362"/>
    </source>
</evidence>
<dbReference type="AlphaFoldDB" id="A0A5B8W8L2"/>
<reference evidence="2 3" key="1">
    <citation type="journal article" date="2013" name="J. Microbiol.">
        <title>Mucilaginibacter ginsenosidivorax sp. nov., with ginsenoside converting activity isolated from sediment.</title>
        <authorList>
            <person name="Kim J.K."/>
            <person name="Choi T.E."/>
            <person name="Liu Q.M."/>
            <person name="Park H.Y."/>
            <person name="Yi T.H."/>
            <person name="Yoon M.H."/>
            <person name="Kim S.C."/>
            <person name="Im W.T."/>
        </authorList>
    </citation>
    <scope>NUCLEOTIDE SEQUENCE [LARGE SCALE GENOMIC DNA]</scope>
    <source>
        <strain evidence="2 3">KHI28</strain>
    </source>
</reference>
<evidence type="ECO:0000256" key="1">
    <source>
        <dbReference type="SAM" id="SignalP"/>
    </source>
</evidence>
<proteinExistence type="predicted"/>
<sequence length="507" mass="53707">MKKSIFITTLLLFVAAFVHAQWTNTTPNISNTNTGSVTIGSATPYTINASAALFPSATPKLEVITGIGGTTPFADLITIRRPGATPDVVSRQLGMIFKLSSESATGESDKMGGLLFESANAYANSPTMSLVTANVRRLTIDQNGKIGIGTTTPSYPFQLFNTTARSTNTGSSAEFGFDSFTSSTFQGSRLYFGRSRGTSTAPLAVQSGDYIGFLDFYGHDGTAVQRSGQLTLQVDGTPSNGIVPGAFTFNTAGADGVNSERMRISSAGNVGVAAIAPISTFQVNSSVYKFSVGRAPGPDLNYGTSYIGFNAARIGIANSANWTVEGDGYHNGGGVIYTDVFGTVSIAPVASNGTGTQTLADADIKSRIAFRVSGTGNVGIGTTDNSTWNLSGSTYKLAVGGSMIATAVTVKLVANWPDYVFKKDYTLPSLTDVKTYIDQNQHLPEVPSAQQMEKDGINLGEMNKLLLKKVEELTLYLIEKDKQDIEKSKLLQSLQARVSELEKTKSK</sequence>
<evidence type="ECO:0008006" key="4">
    <source>
        <dbReference type="Google" id="ProtNLM"/>
    </source>
</evidence>
<evidence type="ECO:0000313" key="2">
    <source>
        <dbReference type="EMBL" id="QEC79295.1"/>
    </source>
</evidence>
<dbReference type="EMBL" id="CP042437">
    <property type="protein sequence ID" value="QEC79295.1"/>
    <property type="molecule type" value="Genomic_DNA"/>
</dbReference>